<evidence type="ECO:0000313" key="1">
    <source>
        <dbReference type="EMBL" id="EIJ81595.1"/>
    </source>
</evidence>
<accession>I3E524</accession>
<proteinExistence type="predicted"/>
<organism evidence="1 2">
    <name type="scientific">Bacillus methanolicus PB1</name>
    <dbReference type="NCBI Taxonomy" id="997296"/>
    <lineage>
        <taxon>Bacteria</taxon>
        <taxon>Bacillati</taxon>
        <taxon>Bacillota</taxon>
        <taxon>Bacilli</taxon>
        <taxon>Bacillales</taxon>
        <taxon>Bacillaceae</taxon>
        <taxon>Bacillus</taxon>
    </lineage>
</organism>
<dbReference type="Proteomes" id="UP000010523">
    <property type="component" value="Unassembled WGS sequence"/>
</dbReference>
<protein>
    <submittedName>
        <fullName evidence="1">Uncharacterized protein</fullName>
    </submittedName>
</protein>
<comment type="caution">
    <text evidence="1">The sequence shown here is derived from an EMBL/GenBank/DDBJ whole genome shotgun (WGS) entry which is preliminary data.</text>
</comment>
<dbReference type="EMBL" id="AFEU01000001">
    <property type="protein sequence ID" value="EIJ81595.1"/>
    <property type="molecule type" value="Genomic_DNA"/>
</dbReference>
<dbReference type="AlphaFoldDB" id="I3E524"/>
<keyword evidence="2" id="KW-1185">Reference proteome</keyword>
<dbReference type="PATRIC" id="fig|997296.3.peg.367"/>
<dbReference type="STRING" id="997296.PB1_01590"/>
<reference evidence="1 2" key="1">
    <citation type="journal article" date="2012" name="Appl. Environ. Microbiol.">
        <title>Genome Sequence of Thermotolerant Bacillus methanolicus: Features and Regulation Related to Methylotrophy and Production of L-Lysine and L-Glutamate from Methanol.</title>
        <authorList>
            <person name="Heggeset T.M."/>
            <person name="Krog A."/>
            <person name="Balzer S."/>
            <person name="Wentzel A."/>
            <person name="Ellingsen T.E."/>
            <person name="Brautaset T."/>
        </authorList>
    </citation>
    <scope>NUCLEOTIDE SEQUENCE [LARGE SCALE GENOMIC DNA]</scope>
    <source>
        <strain evidence="1 2">PB1</strain>
    </source>
</reference>
<name>I3E524_BACMT</name>
<evidence type="ECO:0000313" key="2">
    <source>
        <dbReference type="Proteomes" id="UP000010523"/>
    </source>
</evidence>
<sequence length="53" mass="6294">MQSYVKKLTLEIIVFKNVTNFLFQDIKFLNEKSFTYDFAMKAERIKSNFGHGL</sequence>
<gene>
    <name evidence="1" type="ORF">PB1_01590</name>
</gene>